<proteinExistence type="predicted"/>
<gene>
    <name evidence="1" type="ORF">Fot_21706</name>
</gene>
<dbReference type="Proteomes" id="UP001604277">
    <property type="component" value="Unassembled WGS sequence"/>
</dbReference>
<evidence type="ECO:0000313" key="1">
    <source>
        <dbReference type="EMBL" id="KAL2529105.1"/>
    </source>
</evidence>
<organism evidence="1 2">
    <name type="scientific">Forsythia ovata</name>
    <dbReference type="NCBI Taxonomy" id="205694"/>
    <lineage>
        <taxon>Eukaryota</taxon>
        <taxon>Viridiplantae</taxon>
        <taxon>Streptophyta</taxon>
        <taxon>Embryophyta</taxon>
        <taxon>Tracheophyta</taxon>
        <taxon>Spermatophyta</taxon>
        <taxon>Magnoliopsida</taxon>
        <taxon>eudicotyledons</taxon>
        <taxon>Gunneridae</taxon>
        <taxon>Pentapetalae</taxon>
        <taxon>asterids</taxon>
        <taxon>lamiids</taxon>
        <taxon>Lamiales</taxon>
        <taxon>Oleaceae</taxon>
        <taxon>Forsythieae</taxon>
        <taxon>Forsythia</taxon>
    </lineage>
</organism>
<keyword evidence="2" id="KW-1185">Reference proteome</keyword>
<accession>A0ABD1UVM4</accession>
<sequence>MNPLAFNYTGSPNGGGTDLAEERDRVVVEDGQDEEVGVQVLVEAEGLVHRLSVLAEAEGLVHRLSVQIKLAEMGLRLGSRQEARRGWRVRPKQRDLREFQQRNYTNFLIF</sequence>
<dbReference type="EMBL" id="JBFOLJ010000006">
    <property type="protein sequence ID" value="KAL2529105.1"/>
    <property type="molecule type" value="Genomic_DNA"/>
</dbReference>
<dbReference type="AlphaFoldDB" id="A0ABD1UVM4"/>
<evidence type="ECO:0000313" key="2">
    <source>
        <dbReference type="Proteomes" id="UP001604277"/>
    </source>
</evidence>
<name>A0ABD1UVM4_9LAMI</name>
<reference evidence="2" key="1">
    <citation type="submission" date="2024-07" db="EMBL/GenBank/DDBJ databases">
        <title>Two chromosome-level genome assemblies of Korean endemic species Abeliophyllum distichum and Forsythia ovata (Oleaceae).</title>
        <authorList>
            <person name="Jang H."/>
        </authorList>
    </citation>
    <scope>NUCLEOTIDE SEQUENCE [LARGE SCALE GENOMIC DNA]</scope>
</reference>
<protein>
    <submittedName>
        <fullName evidence="1">Uncharacterized protein</fullName>
    </submittedName>
</protein>
<comment type="caution">
    <text evidence="1">The sequence shown here is derived from an EMBL/GenBank/DDBJ whole genome shotgun (WGS) entry which is preliminary data.</text>
</comment>